<dbReference type="PROSITE" id="PS00018">
    <property type="entry name" value="EF_HAND_1"/>
    <property type="match status" value="1"/>
</dbReference>
<organism evidence="1 2">
    <name type="scientific">Methanomethylovorans hollandica (strain DSM 15978 / NBRC 107637 / DMS1)</name>
    <dbReference type="NCBI Taxonomy" id="867904"/>
    <lineage>
        <taxon>Archaea</taxon>
        <taxon>Methanobacteriati</taxon>
        <taxon>Methanobacteriota</taxon>
        <taxon>Stenosarchaea group</taxon>
        <taxon>Methanomicrobia</taxon>
        <taxon>Methanosarcinales</taxon>
        <taxon>Methanosarcinaceae</taxon>
        <taxon>Methanomethylovorans</taxon>
    </lineage>
</organism>
<sequence>MSRGIKDIDKTGVITFLDVLGWKGIYGRKSNPIDTLELLLDEISTLKTQLRGKISNMSYDVNTKSISDTIVLFTPCSEIEAPVVINLHGAHCQRIIPRSIELGIPVRGAISFGEYENIKNIFVGKAVDEAASWHEQADWIGVQLTPSAEYLLDRKKIDDVWVEFTPATKASLKWKSHCVNWTVDWQDRNGEINQIKRKLWQLGPILPEIAGKFINTLEFIEKIGQNASSLKAEEET</sequence>
<dbReference type="InterPro" id="IPR018247">
    <property type="entry name" value="EF_Hand_1_Ca_BS"/>
</dbReference>
<accession>L0KY44</accession>
<name>L0KY44_METHD</name>
<reference evidence="2" key="1">
    <citation type="submission" date="2012-02" db="EMBL/GenBank/DDBJ databases">
        <title>Complete sequence of chromosome of Methanomethylovorans hollandica DSM 15978.</title>
        <authorList>
            <person name="Lucas S."/>
            <person name="Copeland A."/>
            <person name="Lapidus A."/>
            <person name="Glavina del Rio T."/>
            <person name="Dalin E."/>
            <person name="Tice H."/>
            <person name="Bruce D."/>
            <person name="Goodwin L."/>
            <person name="Pitluck S."/>
            <person name="Peters L."/>
            <person name="Mikhailova N."/>
            <person name="Held B."/>
            <person name="Kyrpides N."/>
            <person name="Mavromatis K."/>
            <person name="Ivanova N."/>
            <person name="Brettin T."/>
            <person name="Detter J.C."/>
            <person name="Han C."/>
            <person name="Larimer F."/>
            <person name="Land M."/>
            <person name="Hauser L."/>
            <person name="Markowitz V."/>
            <person name="Cheng J.-F."/>
            <person name="Hugenholtz P."/>
            <person name="Woyke T."/>
            <person name="Wu D."/>
            <person name="Spring S."/>
            <person name="Schroeder M."/>
            <person name="Brambilla E."/>
            <person name="Klenk H.-P."/>
            <person name="Eisen J.A."/>
        </authorList>
    </citation>
    <scope>NUCLEOTIDE SEQUENCE [LARGE SCALE GENOMIC DNA]</scope>
    <source>
        <strain evidence="2">DSM 15978 / NBRC 107637 / DMS1</strain>
    </source>
</reference>
<evidence type="ECO:0000313" key="1">
    <source>
        <dbReference type="EMBL" id="AGB48894.1"/>
    </source>
</evidence>
<dbReference type="KEGG" id="mhz:Metho_0638"/>
<dbReference type="HOGENOM" id="CLU_1088598_0_0_2"/>
<evidence type="ECO:0000313" key="2">
    <source>
        <dbReference type="Proteomes" id="UP000010866"/>
    </source>
</evidence>
<dbReference type="AlphaFoldDB" id="L0KY44"/>
<dbReference type="STRING" id="867904.Metho_0638"/>
<proteinExistence type="predicted"/>
<dbReference type="RefSeq" id="WP_015324062.1">
    <property type="nucleotide sequence ID" value="NC_019977.1"/>
</dbReference>
<keyword evidence="2" id="KW-1185">Reference proteome</keyword>
<dbReference type="EMBL" id="CP003362">
    <property type="protein sequence ID" value="AGB48894.1"/>
    <property type="molecule type" value="Genomic_DNA"/>
</dbReference>
<dbReference type="Proteomes" id="UP000010866">
    <property type="component" value="Chromosome"/>
</dbReference>
<dbReference type="OrthoDB" id="386462at2157"/>
<protein>
    <submittedName>
        <fullName evidence="1">Uncharacterized protein</fullName>
    </submittedName>
</protein>
<gene>
    <name evidence="1" type="ordered locus">Metho_0638</name>
</gene>
<dbReference type="GeneID" id="14407770"/>